<comment type="caution">
    <text evidence="2">The sequence shown here is derived from an EMBL/GenBank/DDBJ whole genome shotgun (WGS) entry which is preliminary data.</text>
</comment>
<dbReference type="EMBL" id="JASCZI010061817">
    <property type="protein sequence ID" value="MED6139564.1"/>
    <property type="molecule type" value="Genomic_DNA"/>
</dbReference>
<feature type="region of interest" description="Disordered" evidence="1">
    <location>
        <begin position="47"/>
        <end position="67"/>
    </location>
</feature>
<organism evidence="2 3">
    <name type="scientific">Stylosanthes scabra</name>
    <dbReference type="NCBI Taxonomy" id="79078"/>
    <lineage>
        <taxon>Eukaryota</taxon>
        <taxon>Viridiplantae</taxon>
        <taxon>Streptophyta</taxon>
        <taxon>Embryophyta</taxon>
        <taxon>Tracheophyta</taxon>
        <taxon>Spermatophyta</taxon>
        <taxon>Magnoliopsida</taxon>
        <taxon>eudicotyledons</taxon>
        <taxon>Gunneridae</taxon>
        <taxon>Pentapetalae</taxon>
        <taxon>rosids</taxon>
        <taxon>fabids</taxon>
        <taxon>Fabales</taxon>
        <taxon>Fabaceae</taxon>
        <taxon>Papilionoideae</taxon>
        <taxon>50 kb inversion clade</taxon>
        <taxon>dalbergioids sensu lato</taxon>
        <taxon>Dalbergieae</taxon>
        <taxon>Pterocarpus clade</taxon>
        <taxon>Stylosanthes</taxon>
    </lineage>
</organism>
<keyword evidence="3" id="KW-1185">Reference proteome</keyword>
<name>A0ABU6STT3_9FABA</name>
<protein>
    <submittedName>
        <fullName evidence="2">Uncharacterized protein</fullName>
    </submittedName>
</protein>
<gene>
    <name evidence="2" type="ORF">PIB30_085049</name>
</gene>
<accession>A0ABU6STT3</accession>
<evidence type="ECO:0000313" key="2">
    <source>
        <dbReference type="EMBL" id="MED6139564.1"/>
    </source>
</evidence>
<proteinExistence type="predicted"/>
<sequence length="100" mass="11616">MIDASSGGALMNKTPEEAWELIEIVADTNQHFKTRAMITAYLSRKLKETKQESRGRRKQRNREQRKLGLKLQNLTLEQDMSRLGQVLRLSPKRDMTKDTT</sequence>
<reference evidence="2 3" key="1">
    <citation type="journal article" date="2023" name="Plants (Basel)">
        <title>Bridging the Gap: Combining Genomics and Transcriptomics Approaches to Understand Stylosanthes scabra, an Orphan Legume from the Brazilian Caatinga.</title>
        <authorList>
            <person name="Ferreira-Neto J.R.C."/>
            <person name="da Silva M.D."/>
            <person name="Binneck E."/>
            <person name="de Melo N.F."/>
            <person name="da Silva R.H."/>
            <person name="de Melo A.L.T.M."/>
            <person name="Pandolfi V."/>
            <person name="Bustamante F.O."/>
            <person name="Brasileiro-Vidal A.C."/>
            <person name="Benko-Iseppon A.M."/>
        </authorList>
    </citation>
    <scope>NUCLEOTIDE SEQUENCE [LARGE SCALE GENOMIC DNA]</scope>
    <source>
        <tissue evidence="2">Leaves</tissue>
    </source>
</reference>
<evidence type="ECO:0000256" key="1">
    <source>
        <dbReference type="SAM" id="MobiDB-lite"/>
    </source>
</evidence>
<evidence type="ECO:0000313" key="3">
    <source>
        <dbReference type="Proteomes" id="UP001341840"/>
    </source>
</evidence>
<dbReference type="Proteomes" id="UP001341840">
    <property type="component" value="Unassembled WGS sequence"/>
</dbReference>